<dbReference type="Proteomes" id="UP001138757">
    <property type="component" value="Unassembled WGS sequence"/>
</dbReference>
<evidence type="ECO:0000313" key="3">
    <source>
        <dbReference type="Proteomes" id="UP001138757"/>
    </source>
</evidence>
<dbReference type="SUPFAM" id="SSF55729">
    <property type="entry name" value="Acyl-CoA N-acyltransferases (Nat)"/>
    <property type="match status" value="1"/>
</dbReference>
<dbReference type="InterPro" id="IPR016181">
    <property type="entry name" value="Acyl_CoA_acyltransferase"/>
</dbReference>
<protein>
    <submittedName>
        <fullName evidence="2">GNAT family N-acetyltransferase</fullName>
        <ecNumber evidence="2">2.3.1.-</ecNumber>
    </submittedName>
</protein>
<evidence type="ECO:0000313" key="2">
    <source>
        <dbReference type="EMBL" id="MBT2188762.1"/>
    </source>
</evidence>
<dbReference type="AlphaFoldDB" id="A0A9X1DEK4"/>
<organism evidence="2 3">
    <name type="scientific">Sphingobium nicotianae</name>
    <dbReference type="NCBI Taxonomy" id="2782607"/>
    <lineage>
        <taxon>Bacteria</taxon>
        <taxon>Pseudomonadati</taxon>
        <taxon>Pseudomonadota</taxon>
        <taxon>Alphaproteobacteria</taxon>
        <taxon>Sphingomonadales</taxon>
        <taxon>Sphingomonadaceae</taxon>
        <taxon>Sphingobium</taxon>
    </lineage>
</organism>
<dbReference type="PANTHER" id="PTHR43792:SF16">
    <property type="entry name" value="N-ACETYLTRANSFERASE DOMAIN-CONTAINING PROTEIN"/>
    <property type="match status" value="1"/>
</dbReference>
<accession>A0A9X1DEK4</accession>
<proteinExistence type="predicted"/>
<evidence type="ECO:0000259" key="1">
    <source>
        <dbReference type="PROSITE" id="PS51186"/>
    </source>
</evidence>
<dbReference type="GO" id="GO:0016747">
    <property type="term" value="F:acyltransferase activity, transferring groups other than amino-acyl groups"/>
    <property type="evidence" value="ECO:0007669"/>
    <property type="project" value="InterPro"/>
</dbReference>
<reference evidence="2" key="1">
    <citation type="submission" date="2021-05" db="EMBL/GenBank/DDBJ databases">
        <title>Genome of Sphingobium sp. strain.</title>
        <authorList>
            <person name="Fan R."/>
        </authorList>
    </citation>
    <scope>NUCLEOTIDE SEQUENCE</scope>
    <source>
        <strain evidence="2">H33</strain>
    </source>
</reference>
<dbReference type="PANTHER" id="PTHR43792">
    <property type="entry name" value="GNAT FAMILY, PUTATIVE (AFU_ORTHOLOGUE AFUA_3G00765)-RELATED-RELATED"/>
    <property type="match status" value="1"/>
</dbReference>
<dbReference type="RefSeq" id="WP_214625010.1">
    <property type="nucleotide sequence ID" value="NZ_JAHGAW010000012.1"/>
</dbReference>
<dbReference type="Pfam" id="PF13302">
    <property type="entry name" value="Acetyltransf_3"/>
    <property type="match status" value="1"/>
</dbReference>
<comment type="caution">
    <text evidence="2">The sequence shown here is derived from an EMBL/GenBank/DDBJ whole genome shotgun (WGS) entry which is preliminary data.</text>
</comment>
<dbReference type="PROSITE" id="PS51186">
    <property type="entry name" value="GNAT"/>
    <property type="match status" value="1"/>
</dbReference>
<gene>
    <name evidence="2" type="ORF">KK488_17555</name>
</gene>
<name>A0A9X1DEK4_9SPHN</name>
<dbReference type="EC" id="2.3.1.-" evidence="2"/>
<sequence length="190" mass="20568">MFARTSRLLLRPGWADDAPALSAALNDETVARNLGRVPFPYSIDDAQAFLALPIDHRHPRLLAFSRTQGTPRLIGGCGLKPCEDGAVELGYWVARPYWGLGFATEATSALVHAARAMGHRTIRACHAVDNPASSRVLRKLGFRPTGEFVRVHSTARGEDVLTVLFEDSGEADMRPDVVAELYGDAGVMAA</sequence>
<keyword evidence="3" id="KW-1185">Reference proteome</keyword>
<dbReference type="Gene3D" id="3.40.630.30">
    <property type="match status" value="1"/>
</dbReference>
<dbReference type="EMBL" id="JAHGAW010000012">
    <property type="protein sequence ID" value="MBT2188762.1"/>
    <property type="molecule type" value="Genomic_DNA"/>
</dbReference>
<keyword evidence="2" id="KW-0012">Acyltransferase</keyword>
<dbReference type="InterPro" id="IPR000182">
    <property type="entry name" value="GNAT_dom"/>
</dbReference>
<dbReference type="InterPro" id="IPR051531">
    <property type="entry name" value="N-acetyltransferase"/>
</dbReference>
<feature type="domain" description="N-acetyltransferase" evidence="1">
    <location>
        <begin position="8"/>
        <end position="166"/>
    </location>
</feature>
<keyword evidence="2" id="KW-0808">Transferase</keyword>